<keyword evidence="2" id="KW-0732">Signal</keyword>
<dbReference type="EMBL" id="JAZHGA010000006">
    <property type="protein sequence ID" value="MEM5340037.1"/>
    <property type="molecule type" value="Genomic_DNA"/>
</dbReference>
<accession>A0A5C6VGX9</accession>
<evidence type="ECO:0000313" key="6">
    <source>
        <dbReference type="Proteomes" id="UP001481677"/>
    </source>
</evidence>
<reference evidence="3 6" key="3">
    <citation type="submission" date="2024-01" db="EMBL/GenBank/DDBJ databases">
        <title>The diversity of rhizobia nodulating Mimosa spp. in eleven states of Brazil covering several biomes is determined by host plant, location, and edaphic factors.</title>
        <authorList>
            <person name="Rouws L."/>
            <person name="Barauna A."/>
            <person name="Beukes C."/>
            <person name="De Faria S.M."/>
            <person name="Gross E."/>
            <person name="Dos Reis Junior F.B."/>
            <person name="Simon M."/>
            <person name="Maluk M."/>
            <person name="Odee D.W."/>
            <person name="Kenicer G."/>
            <person name="Young J.P.W."/>
            <person name="Reis V.M."/>
            <person name="Zilli J."/>
            <person name="James E.K."/>
        </authorList>
    </citation>
    <scope>NUCLEOTIDE SEQUENCE [LARGE SCALE GENOMIC DNA]</scope>
    <source>
        <strain evidence="3 6">JPY530</strain>
    </source>
</reference>
<feature type="compositionally biased region" description="Low complexity" evidence="1">
    <location>
        <begin position="58"/>
        <end position="75"/>
    </location>
</feature>
<evidence type="ECO:0000313" key="3">
    <source>
        <dbReference type="EMBL" id="MEM5340037.1"/>
    </source>
</evidence>
<feature type="signal peptide" evidence="2">
    <location>
        <begin position="1"/>
        <end position="23"/>
    </location>
</feature>
<evidence type="ECO:0000256" key="2">
    <source>
        <dbReference type="SAM" id="SignalP"/>
    </source>
</evidence>
<evidence type="ECO:0000313" key="4">
    <source>
        <dbReference type="EMBL" id="TXC84652.1"/>
    </source>
</evidence>
<evidence type="ECO:0000256" key="1">
    <source>
        <dbReference type="SAM" id="MobiDB-lite"/>
    </source>
</evidence>
<reference evidence="4" key="2">
    <citation type="submission" date="2019-08" db="EMBL/GenBank/DDBJ databases">
        <authorList>
            <person name="Im W.-T."/>
        </authorList>
    </citation>
    <scope>NUCLEOTIDE SEQUENCE</scope>
    <source>
        <strain evidence="4">NF 2-5-3</strain>
    </source>
</reference>
<proteinExistence type="predicted"/>
<feature type="compositionally biased region" description="Polar residues" evidence="1">
    <location>
        <begin position="76"/>
        <end position="106"/>
    </location>
</feature>
<comment type="caution">
    <text evidence="4">The sequence shown here is derived from an EMBL/GenBank/DDBJ whole genome shotgun (WGS) entry which is preliminary data.</text>
</comment>
<evidence type="ECO:0008006" key="7">
    <source>
        <dbReference type="Google" id="ProtNLM"/>
    </source>
</evidence>
<feature type="compositionally biased region" description="Low complexity" evidence="1">
    <location>
        <begin position="23"/>
        <end position="45"/>
    </location>
</feature>
<protein>
    <recommendedName>
        <fullName evidence="7">Proteophosphoglycan ppg4</fullName>
    </recommendedName>
</protein>
<keyword evidence="6" id="KW-1185">Reference proteome</keyword>
<feature type="chain" id="PRO_5022688209" description="Proteophosphoglycan ppg4" evidence="2">
    <location>
        <begin position="24"/>
        <end position="106"/>
    </location>
</feature>
<reference evidence="4 5" key="1">
    <citation type="journal article" date="2018" name="Int. J. Syst. Evol. Microbiol.">
        <title>Paraburkholderia azotifigens sp. nov., a nitrogen-fixing bacterium isolated from paddy soil.</title>
        <authorList>
            <person name="Choi G.M."/>
            <person name="Im W.T."/>
        </authorList>
    </citation>
    <scope>NUCLEOTIDE SEQUENCE [LARGE SCALE GENOMIC DNA]</scope>
    <source>
        <strain evidence="4 5">NF 2-5-3</strain>
    </source>
</reference>
<evidence type="ECO:0000313" key="5">
    <source>
        <dbReference type="Proteomes" id="UP000321776"/>
    </source>
</evidence>
<dbReference type="AlphaFoldDB" id="A0A5C6VGX9"/>
<sequence>MKKATSAVIAALAALALSGGAYAQSTGGTAAGGQSSHGSTSSPATNQMNDTNGGYGTPGATSSGSGMSGTMNPSMQQGPNNSSTPAPKTNNTLATPSVKSPADNSN</sequence>
<feature type="region of interest" description="Disordered" evidence="1">
    <location>
        <begin position="23"/>
        <end position="106"/>
    </location>
</feature>
<dbReference type="EMBL" id="VOQS01000003">
    <property type="protein sequence ID" value="TXC84652.1"/>
    <property type="molecule type" value="Genomic_DNA"/>
</dbReference>
<dbReference type="RefSeq" id="WP_147236631.1">
    <property type="nucleotide sequence ID" value="NZ_JAZHFZ010000050.1"/>
</dbReference>
<organism evidence="4 5">
    <name type="scientific">Paraburkholderia azotifigens</name>
    <dbReference type="NCBI Taxonomy" id="2057004"/>
    <lineage>
        <taxon>Bacteria</taxon>
        <taxon>Pseudomonadati</taxon>
        <taxon>Pseudomonadota</taxon>
        <taxon>Betaproteobacteria</taxon>
        <taxon>Burkholderiales</taxon>
        <taxon>Burkholderiaceae</taxon>
        <taxon>Paraburkholderia</taxon>
    </lineage>
</organism>
<gene>
    <name evidence="4" type="ORF">FRZ40_30935</name>
    <name evidence="3" type="ORF">V4C56_10390</name>
</gene>
<name>A0A5C6VGX9_9BURK</name>
<dbReference type="Proteomes" id="UP001481677">
    <property type="component" value="Unassembled WGS sequence"/>
</dbReference>
<dbReference type="Proteomes" id="UP000321776">
    <property type="component" value="Unassembled WGS sequence"/>
</dbReference>